<dbReference type="PROSITE" id="PS50112">
    <property type="entry name" value="PAS"/>
    <property type="match status" value="1"/>
</dbReference>
<comment type="subcellular location">
    <subcellularLocation>
        <location evidence="2">Cell membrane</location>
        <topology evidence="2">Multi-pass membrane protein</topology>
    </subcellularLocation>
</comment>
<dbReference type="NCBIfam" id="TIGR00229">
    <property type="entry name" value="sensory_box"/>
    <property type="match status" value="1"/>
</dbReference>
<keyword evidence="7 14" id="KW-0812">Transmembrane</keyword>
<dbReference type="InterPro" id="IPR003594">
    <property type="entry name" value="HATPase_dom"/>
</dbReference>
<dbReference type="PROSITE" id="PS50109">
    <property type="entry name" value="HIS_KIN"/>
    <property type="match status" value="1"/>
</dbReference>
<name>A0A1G6EDE2_9BACT</name>
<evidence type="ECO:0000256" key="8">
    <source>
        <dbReference type="ARBA" id="ARBA00022741"/>
    </source>
</evidence>
<dbReference type="SMART" id="SM00387">
    <property type="entry name" value="HATPase_c"/>
    <property type="match status" value="1"/>
</dbReference>
<dbReference type="Gene3D" id="1.10.287.130">
    <property type="match status" value="1"/>
</dbReference>
<accession>A0A1G6EDE2</accession>
<dbReference type="AlphaFoldDB" id="A0A1G6EDE2"/>
<keyword evidence="18" id="KW-1185">Reference proteome</keyword>
<proteinExistence type="predicted"/>
<evidence type="ECO:0000256" key="6">
    <source>
        <dbReference type="ARBA" id="ARBA00022679"/>
    </source>
</evidence>
<dbReference type="SMART" id="SM00388">
    <property type="entry name" value="HisKA"/>
    <property type="match status" value="1"/>
</dbReference>
<dbReference type="InterPro" id="IPR003661">
    <property type="entry name" value="HisK_dim/P_dom"/>
</dbReference>
<protein>
    <recommendedName>
        <fullName evidence="3">histidine kinase</fullName>
        <ecNumber evidence="3">2.7.13.3</ecNumber>
    </recommendedName>
</protein>
<dbReference type="GO" id="GO:0005524">
    <property type="term" value="F:ATP binding"/>
    <property type="evidence" value="ECO:0007669"/>
    <property type="project" value="UniProtKB-KW"/>
</dbReference>
<dbReference type="SMART" id="SM00091">
    <property type="entry name" value="PAS"/>
    <property type="match status" value="1"/>
</dbReference>
<dbReference type="InterPro" id="IPR005467">
    <property type="entry name" value="His_kinase_dom"/>
</dbReference>
<evidence type="ECO:0000313" key="17">
    <source>
        <dbReference type="EMBL" id="SDB55416.1"/>
    </source>
</evidence>
<dbReference type="InterPro" id="IPR036890">
    <property type="entry name" value="HATPase_C_sf"/>
</dbReference>
<evidence type="ECO:0000256" key="14">
    <source>
        <dbReference type="SAM" id="Phobius"/>
    </source>
</evidence>
<feature type="domain" description="Histidine kinase" evidence="15">
    <location>
        <begin position="437"/>
        <end position="660"/>
    </location>
</feature>
<dbReference type="InterPro" id="IPR036097">
    <property type="entry name" value="HisK_dim/P_sf"/>
</dbReference>
<dbReference type="Gene3D" id="3.30.565.10">
    <property type="entry name" value="Histidine kinase-like ATPase, C-terminal domain"/>
    <property type="match status" value="1"/>
</dbReference>
<evidence type="ECO:0000256" key="9">
    <source>
        <dbReference type="ARBA" id="ARBA00022777"/>
    </source>
</evidence>
<keyword evidence="6" id="KW-0808">Transferase</keyword>
<comment type="catalytic activity">
    <reaction evidence="1">
        <text>ATP + protein L-histidine = ADP + protein N-phospho-L-histidine.</text>
        <dbReference type="EC" id="2.7.13.3"/>
    </reaction>
</comment>
<dbReference type="GO" id="GO:0000155">
    <property type="term" value="F:phosphorelay sensor kinase activity"/>
    <property type="evidence" value="ECO:0007669"/>
    <property type="project" value="InterPro"/>
</dbReference>
<dbReference type="OrthoDB" id="9805967at2"/>
<dbReference type="CDD" id="cd00130">
    <property type="entry name" value="PAS"/>
    <property type="match status" value="1"/>
</dbReference>
<dbReference type="Proteomes" id="UP000198771">
    <property type="component" value="Unassembled WGS sequence"/>
</dbReference>
<feature type="transmembrane region" description="Helical" evidence="14">
    <location>
        <begin position="170"/>
        <end position="189"/>
    </location>
</feature>
<keyword evidence="5" id="KW-0597">Phosphoprotein</keyword>
<dbReference type="CDD" id="cd00082">
    <property type="entry name" value="HisKA"/>
    <property type="match status" value="1"/>
</dbReference>
<dbReference type="InterPro" id="IPR035965">
    <property type="entry name" value="PAS-like_dom_sf"/>
</dbReference>
<dbReference type="RefSeq" id="WP_092123080.1">
    <property type="nucleotide sequence ID" value="NZ_FMXO01000017.1"/>
</dbReference>
<dbReference type="Pfam" id="PF00512">
    <property type="entry name" value="HisKA"/>
    <property type="match status" value="1"/>
</dbReference>
<evidence type="ECO:0000259" key="16">
    <source>
        <dbReference type="PROSITE" id="PS50112"/>
    </source>
</evidence>
<organism evidence="17 18">
    <name type="scientific">Desulfonatronum thiosulfatophilum</name>
    <dbReference type="NCBI Taxonomy" id="617002"/>
    <lineage>
        <taxon>Bacteria</taxon>
        <taxon>Pseudomonadati</taxon>
        <taxon>Thermodesulfobacteriota</taxon>
        <taxon>Desulfovibrionia</taxon>
        <taxon>Desulfovibrionales</taxon>
        <taxon>Desulfonatronaceae</taxon>
        <taxon>Desulfonatronum</taxon>
    </lineage>
</organism>
<dbReference type="InterPro" id="IPR033463">
    <property type="entry name" value="sCache_3"/>
</dbReference>
<dbReference type="SUPFAM" id="SSF55785">
    <property type="entry name" value="PYP-like sensor domain (PAS domain)"/>
    <property type="match status" value="1"/>
</dbReference>
<keyword evidence="12" id="KW-0902">Two-component regulatory system</keyword>
<sequence>MISFKEISLKNKIFFSTLAMVLVISATIALLARWILISSLVNELTGRGIAIAQSIADQGRGYVLTRDHANLVSLIFDAAQLGERRMLVEYIFIVDDEQNVLANTLIRPFPEELRFVNPIPPERNYSIAQLTIEDASVYDIAVPVWEGIYTIGTVHVGLKQRHIDQLIGKLRITFLGFIFAIFIIIFLISHKFSKYVTKSLTQLTRIADDITQGNLDVKPLGIEEMDKEEHCPAYYNTDLPCWYVDKTLGRVSFDYAPEKPAYCTDCLVKKKKSGDEVQQLADSFKHMVRSIKLYRNRVRESEEKYRSLFRSGPAPIFVLSSRTFRILDANPSALATYDYTKEEMLKTSFLELAPEFKSKFSMFFNDHPGAESFIYPKAMHFKKGEVPFYVNVVACRTRYLDREAIIVSTSDITEMLEKDAQLIQASKMTSLGQLSAGIAHELNQPLNMIKMGSEFLDMAVNEKTPLSDESLRQISNEMSAQVDRATEIINHLREFGRKSDFTKEPIDINKPVRGVLSIMMHQLSLQNIVVTLDLNETLPPILAHVNRLEQVLFNLVTNARDAIMDKYVSLEEDGRREIMIRSFQEHDRVCLSVTDSGCGMSDKIVKKIFDPFFTTKQTGMGMGLGLSISYGIIKDYDGTIEIKSEEGNGTTFILTFPVADQ</sequence>
<dbReference type="PANTHER" id="PTHR43065:SF46">
    <property type="entry name" value="C4-DICARBOXYLATE TRANSPORT SENSOR PROTEIN DCTB"/>
    <property type="match status" value="1"/>
</dbReference>
<dbReference type="InterPro" id="IPR000014">
    <property type="entry name" value="PAS"/>
</dbReference>
<dbReference type="EMBL" id="FMXO01000017">
    <property type="protein sequence ID" value="SDB55416.1"/>
    <property type="molecule type" value="Genomic_DNA"/>
</dbReference>
<dbReference type="PANTHER" id="PTHR43065">
    <property type="entry name" value="SENSOR HISTIDINE KINASE"/>
    <property type="match status" value="1"/>
</dbReference>
<dbReference type="Gene3D" id="6.10.340.10">
    <property type="match status" value="1"/>
</dbReference>
<dbReference type="Gene3D" id="3.30.450.20">
    <property type="entry name" value="PAS domain"/>
    <property type="match status" value="1"/>
</dbReference>
<dbReference type="SUPFAM" id="SSF47384">
    <property type="entry name" value="Homodimeric domain of signal transducing histidine kinase"/>
    <property type="match status" value="1"/>
</dbReference>
<dbReference type="PRINTS" id="PR00344">
    <property type="entry name" value="BCTRLSENSOR"/>
</dbReference>
<gene>
    <name evidence="17" type="ORF">SAMN05660653_02773</name>
</gene>
<evidence type="ECO:0000256" key="11">
    <source>
        <dbReference type="ARBA" id="ARBA00022989"/>
    </source>
</evidence>
<dbReference type="STRING" id="617002.SAMN05660653_02773"/>
<evidence type="ECO:0000256" key="3">
    <source>
        <dbReference type="ARBA" id="ARBA00012438"/>
    </source>
</evidence>
<keyword evidence="10" id="KW-0067">ATP-binding</keyword>
<evidence type="ECO:0000256" key="12">
    <source>
        <dbReference type="ARBA" id="ARBA00023012"/>
    </source>
</evidence>
<evidence type="ECO:0000313" key="18">
    <source>
        <dbReference type="Proteomes" id="UP000198771"/>
    </source>
</evidence>
<evidence type="ECO:0000259" key="15">
    <source>
        <dbReference type="PROSITE" id="PS50109"/>
    </source>
</evidence>
<keyword evidence="9 17" id="KW-0418">Kinase</keyword>
<evidence type="ECO:0000256" key="2">
    <source>
        <dbReference type="ARBA" id="ARBA00004651"/>
    </source>
</evidence>
<dbReference type="Pfam" id="PF17203">
    <property type="entry name" value="sCache_3_2"/>
    <property type="match status" value="1"/>
</dbReference>
<evidence type="ECO:0000256" key="13">
    <source>
        <dbReference type="ARBA" id="ARBA00023136"/>
    </source>
</evidence>
<keyword evidence="13 14" id="KW-0472">Membrane</keyword>
<evidence type="ECO:0000256" key="7">
    <source>
        <dbReference type="ARBA" id="ARBA00022692"/>
    </source>
</evidence>
<evidence type="ECO:0000256" key="5">
    <source>
        <dbReference type="ARBA" id="ARBA00022553"/>
    </source>
</evidence>
<dbReference type="EC" id="2.7.13.3" evidence="3"/>
<evidence type="ECO:0000256" key="4">
    <source>
        <dbReference type="ARBA" id="ARBA00022475"/>
    </source>
</evidence>
<keyword evidence="11 14" id="KW-1133">Transmembrane helix</keyword>
<dbReference type="InterPro" id="IPR004358">
    <property type="entry name" value="Sig_transdc_His_kin-like_C"/>
</dbReference>
<dbReference type="SUPFAM" id="SSF55874">
    <property type="entry name" value="ATPase domain of HSP90 chaperone/DNA topoisomerase II/histidine kinase"/>
    <property type="match status" value="1"/>
</dbReference>
<dbReference type="Pfam" id="PF13426">
    <property type="entry name" value="PAS_9"/>
    <property type="match status" value="1"/>
</dbReference>
<reference evidence="17 18" key="1">
    <citation type="submission" date="2016-10" db="EMBL/GenBank/DDBJ databases">
        <authorList>
            <person name="de Groot N.N."/>
        </authorList>
    </citation>
    <scope>NUCLEOTIDE SEQUENCE [LARGE SCALE GENOMIC DNA]</scope>
    <source>
        <strain evidence="17 18">ASO4-2</strain>
    </source>
</reference>
<feature type="transmembrane region" description="Helical" evidence="14">
    <location>
        <begin position="13"/>
        <end position="36"/>
    </location>
</feature>
<keyword evidence="8" id="KW-0547">Nucleotide-binding</keyword>
<keyword evidence="4" id="KW-1003">Cell membrane</keyword>
<dbReference type="GO" id="GO:0005886">
    <property type="term" value="C:plasma membrane"/>
    <property type="evidence" value="ECO:0007669"/>
    <property type="project" value="UniProtKB-SubCell"/>
</dbReference>
<feature type="domain" description="PAS" evidence="16">
    <location>
        <begin position="301"/>
        <end position="350"/>
    </location>
</feature>
<evidence type="ECO:0000256" key="10">
    <source>
        <dbReference type="ARBA" id="ARBA00022840"/>
    </source>
</evidence>
<evidence type="ECO:0000256" key="1">
    <source>
        <dbReference type="ARBA" id="ARBA00000085"/>
    </source>
</evidence>
<dbReference type="Pfam" id="PF02518">
    <property type="entry name" value="HATPase_c"/>
    <property type="match status" value="1"/>
</dbReference>